<dbReference type="GO" id="GO:0004540">
    <property type="term" value="F:RNA nuclease activity"/>
    <property type="evidence" value="ECO:0007669"/>
    <property type="project" value="InterPro"/>
</dbReference>
<keyword evidence="1" id="KW-1277">Toxin-antitoxin system</keyword>
<sequence>MDKDIVLNKLESLRRCIQRIQDKTPPSSHLLVEDYDLQDIITLNLERSVQLCVDIGLHIISDLEVPVPDTMAKTFVVLEQANCLDGEVADRMIKSVGFRNTAVHAYQEIDWNIVYRIITEHLDDFRAFSRQILSFMQNRG</sequence>
<gene>
    <name evidence="5" type="ORF">HNR37_002211</name>
</gene>
<evidence type="ECO:0000256" key="4">
    <source>
        <dbReference type="ARBA" id="ARBA00024207"/>
    </source>
</evidence>
<dbReference type="PANTHER" id="PTHR33397">
    <property type="entry name" value="UPF0331 PROTEIN YUTE"/>
    <property type="match status" value="1"/>
</dbReference>
<dbReference type="InterPro" id="IPR052379">
    <property type="entry name" value="Type_VII_TA_RNase"/>
</dbReference>
<dbReference type="NCBIfam" id="NF047751">
    <property type="entry name" value="HepT_toxin"/>
    <property type="match status" value="1"/>
</dbReference>
<keyword evidence="2" id="KW-0540">Nuclease</keyword>
<reference evidence="5 6" key="1">
    <citation type="submission" date="2020-08" db="EMBL/GenBank/DDBJ databases">
        <title>Genomic Encyclopedia of Type Strains, Phase IV (KMG-IV): sequencing the most valuable type-strain genomes for metagenomic binning, comparative biology and taxonomic classification.</title>
        <authorList>
            <person name="Goeker M."/>
        </authorList>
    </citation>
    <scope>NUCLEOTIDE SEQUENCE [LARGE SCALE GENOMIC DNA]</scope>
    <source>
        <strain evidence="5 6">DSM 22071</strain>
    </source>
</reference>
<dbReference type="AlphaFoldDB" id="A0A7W7Y6B1"/>
<proteinExistence type="inferred from homology"/>
<keyword evidence="3" id="KW-0378">Hydrolase</keyword>
<dbReference type="RefSeq" id="WP_183734152.1">
    <property type="nucleotide sequence ID" value="NZ_JACHID010000019.1"/>
</dbReference>
<dbReference type="EMBL" id="JACHID010000019">
    <property type="protein sequence ID" value="MBB5022864.1"/>
    <property type="molecule type" value="Genomic_DNA"/>
</dbReference>
<dbReference type="InterPro" id="IPR008201">
    <property type="entry name" value="HepT-like"/>
</dbReference>
<dbReference type="Proteomes" id="UP000528322">
    <property type="component" value="Unassembled WGS sequence"/>
</dbReference>
<comment type="caution">
    <text evidence="5">The sequence shown here is derived from an EMBL/GenBank/DDBJ whole genome shotgun (WGS) entry which is preliminary data.</text>
</comment>
<dbReference type="InterPro" id="IPR037038">
    <property type="entry name" value="HepT-like_sf"/>
</dbReference>
<dbReference type="GO" id="GO:0016787">
    <property type="term" value="F:hydrolase activity"/>
    <property type="evidence" value="ECO:0007669"/>
    <property type="project" value="UniProtKB-KW"/>
</dbReference>
<evidence type="ECO:0000313" key="5">
    <source>
        <dbReference type="EMBL" id="MBB5022864.1"/>
    </source>
</evidence>
<dbReference type="Pfam" id="PF01934">
    <property type="entry name" value="HepT-like"/>
    <property type="match status" value="1"/>
</dbReference>
<protein>
    <submittedName>
        <fullName evidence="5">Uncharacterized protein YutE (UPF0331/DUF86 family)</fullName>
    </submittedName>
</protein>
<accession>A0A7W7Y6B1</accession>
<dbReference type="GO" id="GO:0110001">
    <property type="term" value="C:toxin-antitoxin complex"/>
    <property type="evidence" value="ECO:0007669"/>
    <property type="project" value="InterPro"/>
</dbReference>
<comment type="similarity">
    <text evidence="4">Belongs to the HepT RNase toxin family.</text>
</comment>
<evidence type="ECO:0000313" key="6">
    <source>
        <dbReference type="Proteomes" id="UP000528322"/>
    </source>
</evidence>
<organism evidence="5 6">
    <name type="scientific">Desulfurispira natronophila</name>
    <dbReference type="NCBI Taxonomy" id="682562"/>
    <lineage>
        <taxon>Bacteria</taxon>
        <taxon>Pseudomonadati</taxon>
        <taxon>Chrysiogenota</taxon>
        <taxon>Chrysiogenia</taxon>
        <taxon>Chrysiogenales</taxon>
        <taxon>Chrysiogenaceae</taxon>
        <taxon>Desulfurispira</taxon>
    </lineage>
</organism>
<keyword evidence="6" id="KW-1185">Reference proteome</keyword>
<evidence type="ECO:0000256" key="1">
    <source>
        <dbReference type="ARBA" id="ARBA00022649"/>
    </source>
</evidence>
<name>A0A7W7Y6B1_9BACT</name>
<dbReference type="PANTHER" id="PTHR33397:SF3">
    <property type="entry name" value="MRNA NUCLEASE HEPT"/>
    <property type="match status" value="1"/>
</dbReference>
<dbReference type="Gene3D" id="1.20.120.580">
    <property type="entry name" value="bsu32300-like"/>
    <property type="match status" value="1"/>
</dbReference>
<evidence type="ECO:0000256" key="2">
    <source>
        <dbReference type="ARBA" id="ARBA00022722"/>
    </source>
</evidence>
<evidence type="ECO:0000256" key="3">
    <source>
        <dbReference type="ARBA" id="ARBA00022801"/>
    </source>
</evidence>